<dbReference type="CDD" id="cd00054">
    <property type="entry name" value="EGF_CA"/>
    <property type="match status" value="1"/>
</dbReference>
<dbReference type="PIRSF" id="PIRSF000641">
    <property type="entry name" value="SRK"/>
    <property type="match status" value="1"/>
</dbReference>
<evidence type="ECO:0000256" key="13">
    <source>
        <dbReference type="PIRNR" id="PIRNR000641"/>
    </source>
</evidence>
<comment type="similarity">
    <text evidence="13">Belongs to the protein kinase superfamily. Ser/Thr protein kinase family.</text>
</comment>
<dbReference type="PROSITE" id="PS00108">
    <property type="entry name" value="PROTEIN_KINASE_ST"/>
    <property type="match status" value="1"/>
</dbReference>
<dbReference type="InterPro" id="IPR001245">
    <property type="entry name" value="Ser-Thr/Tyr_kinase_cat_dom"/>
</dbReference>
<dbReference type="SMART" id="SM00108">
    <property type="entry name" value="B_lectin"/>
    <property type="match status" value="1"/>
</dbReference>
<evidence type="ECO:0000256" key="15">
    <source>
        <dbReference type="PROSITE-ProRule" id="PRU10141"/>
    </source>
</evidence>
<keyword evidence="21" id="KW-1185">Reference proteome</keyword>
<dbReference type="PROSITE" id="PS50011">
    <property type="entry name" value="PROTEIN_KINASE_DOM"/>
    <property type="match status" value="1"/>
</dbReference>
<keyword evidence="5" id="KW-0732">Signal</keyword>
<dbReference type="CDD" id="cd01098">
    <property type="entry name" value="PAN_AP_plant"/>
    <property type="match status" value="1"/>
</dbReference>
<dbReference type="Gene3D" id="3.30.200.20">
    <property type="entry name" value="Phosphorylase Kinase, domain 1"/>
    <property type="match status" value="1"/>
</dbReference>
<keyword evidence="9" id="KW-1015">Disulfide bond</keyword>
<keyword evidence="2" id="KW-0472">Membrane</keyword>
<dbReference type="InterPro" id="IPR000858">
    <property type="entry name" value="S_locus_glycoprot_dom"/>
</dbReference>
<keyword evidence="6 13" id="KW-0547">Nucleotide-binding</keyword>
<dbReference type="SUPFAM" id="SSF51110">
    <property type="entry name" value="alpha-D-mannose-specific plant lectins"/>
    <property type="match status" value="1"/>
</dbReference>
<dbReference type="SMART" id="SM00220">
    <property type="entry name" value="S_TKc"/>
    <property type="match status" value="1"/>
</dbReference>
<keyword evidence="7 13" id="KW-0418">Kinase</keyword>
<evidence type="ECO:0000259" key="19">
    <source>
        <dbReference type="PROSITE" id="PS50948"/>
    </source>
</evidence>
<keyword evidence="2" id="KW-1003">Cell membrane</keyword>
<evidence type="ECO:0000256" key="9">
    <source>
        <dbReference type="ARBA" id="ARBA00023157"/>
    </source>
</evidence>
<dbReference type="SMART" id="SM00473">
    <property type="entry name" value="PAN_AP"/>
    <property type="match status" value="1"/>
</dbReference>
<evidence type="ECO:0000256" key="8">
    <source>
        <dbReference type="ARBA" id="ARBA00022840"/>
    </source>
</evidence>
<dbReference type="Pfam" id="PF01453">
    <property type="entry name" value="B_lectin"/>
    <property type="match status" value="1"/>
</dbReference>
<protein>
    <recommendedName>
        <fullName evidence="13">Receptor-like serine/threonine-protein kinase</fullName>
        <ecNumber evidence="13">2.7.11.1</ecNumber>
    </recommendedName>
</protein>
<comment type="caution">
    <text evidence="20">The sequence shown here is derived from an EMBL/GenBank/DDBJ whole genome shotgun (WGS) entry which is preliminary data.</text>
</comment>
<organism evidence="20 21">
    <name type="scientific">Linum tenue</name>
    <dbReference type="NCBI Taxonomy" id="586396"/>
    <lineage>
        <taxon>Eukaryota</taxon>
        <taxon>Viridiplantae</taxon>
        <taxon>Streptophyta</taxon>
        <taxon>Embryophyta</taxon>
        <taxon>Tracheophyta</taxon>
        <taxon>Spermatophyta</taxon>
        <taxon>Magnoliopsida</taxon>
        <taxon>eudicotyledons</taxon>
        <taxon>Gunneridae</taxon>
        <taxon>Pentapetalae</taxon>
        <taxon>rosids</taxon>
        <taxon>fabids</taxon>
        <taxon>Malpighiales</taxon>
        <taxon>Linaceae</taxon>
        <taxon>Linum</taxon>
    </lineage>
</organism>
<dbReference type="AlphaFoldDB" id="A0AAV0KEC7"/>
<dbReference type="InterPro" id="IPR017441">
    <property type="entry name" value="Protein_kinase_ATP_BS"/>
</dbReference>
<evidence type="ECO:0000259" key="16">
    <source>
        <dbReference type="PROSITE" id="PS50011"/>
    </source>
</evidence>
<evidence type="ECO:0000256" key="6">
    <source>
        <dbReference type="ARBA" id="ARBA00022741"/>
    </source>
</evidence>
<evidence type="ECO:0000259" key="17">
    <source>
        <dbReference type="PROSITE" id="PS50026"/>
    </source>
</evidence>
<feature type="domain" description="EGF-like" evidence="17">
    <location>
        <begin position="297"/>
        <end position="335"/>
    </location>
</feature>
<dbReference type="InterPro" id="IPR000719">
    <property type="entry name" value="Prot_kinase_dom"/>
</dbReference>
<dbReference type="InterPro" id="IPR011009">
    <property type="entry name" value="Kinase-like_dom_sf"/>
</dbReference>
<dbReference type="InterPro" id="IPR001480">
    <property type="entry name" value="Bulb-type_lectin_dom"/>
</dbReference>
<feature type="binding site" evidence="15">
    <location>
        <position position="573"/>
    </location>
    <ligand>
        <name>ATP</name>
        <dbReference type="ChEBI" id="CHEBI:30616"/>
    </ligand>
</feature>
<dbReference type="InterPro" id="IPR036426">
    <property type="entry name" value="Bulb-type_lectin_dom_sf"/>
</dbReference>
<dbReference type="Pfam" id="PF07714">
    <property type="entry name" value="PK_Tyr_Ser-Thr"/>
    <property type="match status" value="1"/>
</dbReference>
<reference evidence="20" key="1">
    <citation type="submission" date="2022-08" db="EMBL/GenBank/DDBJ databases">
        <authorList>
            <person name="Gutierrez-Valencia J."/>
        </authorList>
    </citation>
    <scope>NUCLEOTIDE SEQUENCE</scope>
</reference>
<keyword evidence="4 13" id="KW-0808">Transferase</keyword>
<evidence type="ECO:0000256" key="2">
    <source>
        <dbReference type="ARBA" id="ARBA00022475"/>
    </source>
</evidence>
<dbReference type="Gene3D" id="2.90.10.10">
    <property type="entry name" value="Bulb-type lectin domain"/>
    <property type="match status" value="1"/>
</dbReference>
<keyword evidence="10" id="KW-0325">Glycoprotein</keyword>
<comment type="catalytic activity">
    <reaction evidence="11 13">
        <text>L-threonyl-[protein] + ATP = O-phospho-L-threonyl-[protein] + ADP + H(+)</text>
        <dbReference type="Rhea" id="RHEA:46608"/>
        <dbReference type="Rhea" id="RHEA-COMP:11060"/>
        <dbReference type="Rhea" id="RHEA-COMP:11605"/>
        <dbReference type="ChEBI" id="CHEBI:15378"/>
        <dbReference type="ChEBI" id="CHEBI:30013"/>
        <dbReference type="ChEBI" id="CHEBI:30616"/>
        <dbReference type="ChEBI" id="CHEBI:61977"/>
        <dbReference type="ChEBI" id="CHEBI:456216"/>
        <dbReference type="EC" id="2.7.11.1"/>
    </reaction>
</comment>
<feature type="domain" description="Bulb-type lectin" evidence="18">
    <location>
        <begin position="38"/>
        <end position="165"/>
    </location>
</feature>
<evidence type="ECO:0000256" key="4">
    <source>
        <dbReference type="ARBA" id="ARBA00022679"/>
    </source>
</evidence>
<dbReference type="PROSITE" id="PS50927">
    <property type="entry name" value="BULB_LECTIN"/>
    <property type="match status" value="1"/>
</dbReference>
<dbReference type="PANTHER" id="PTHR27002">
    <property type="entry name" value="RECEPTOR-LIKE SERINE/THREONINE-PROTEIN KINASE SD1-8"/>
    <property type="match status" value="1"/>
</dbReference>
<name>A0AAV0KEC7_9ROSI</name>
<dbReference type="Pfam" id="PF08276">
    <property type="entry name" value="PAN_2"/>
    <property type="match status" value="1"/>
</dbReference>
<sequence length="866" mass="97377">MREFRVSCKIMTGFTVIHRCVLLSTFLTLQLLLCITATDTLEANQIIEDGSLLISKGGKFALGFFHPGHSSSSNRSYLGIWYHKVTPQTVVWVANRNSPVNRTSGVLALDGHGCLVLYSSHDQRRVPLWSANATSSVDTYVAQLLDSGNLVLLQGLPEQRRMVWQSFDYPTDTALPGMRIGLNLRTGFDRNLTSWRSPDDPGIGNYSFQVHPNGSPQFFLYQKPNGNHYWRSGSWPWAHFPDLYNYTFVNGEDEVYFSFTVGDENLLLRIVVDDTGTMKRLRWHENDERWKEYWSAPKSRCDYYGQCGVNSLCDPNNVNSFECTCLPGYEPRSPGSWRLRDGSAGCVRKRLKPSSFCERGEGFLRLDNIKVPDTSAAVWVSRSMTQAACEEACRSNCSCSAYSRRYLEGKEKGCLAWYGELNDTVIFLDSGDDLFVRVDSHELAENLRKLSGDDAVVKVKLAIVVPSVASVLFAMSIFVYFRLRSWKRERGKNQKSRWIKRVFDSAGGSNSSTGSLAATVLGANTIYPELPFFDLREIMTATQNFSPANKVGQGGFGEVYKGQLTNGEEVAVKRLSRSSGQGIEELKNEVVLIARLQHRNLVKLLGCCIEDEEQLLVYEYLPNKSLDSFLFVLADERRSPLLEWRIRFNILVGIARGILYLHQDSRFRIIHRDLKSSNVLLDAEMNPKISDFGLAKIFDSDHTQNKTSRVVGTYGYMSPEYAVFGKFSVKSDVFSFGAILLEVVSGKRINCFLHEAAPRTWIGHVWNLWSEKRVLEIMDPSLKECYVAEEALRCIQLGLLCVQEDAMDRPNMSAVVLMLNSETPIPSPKQPAFVFRRPGADANSVMAGGGDPCSINDLTLTGVVSR</sequence>
<proteinExistence type="inferred from homology"/>
<dbReference type="FunFam" id="2.90.10.10:FF:000005">
    <property type="entry name" value="G-type lectin S-receptor-like serine/threonine-protein kinase"/>
    <property type="match status" value="1"/>
</dbReference>
<evidence type="ECO:0000313" key="21">
    <source>
        <dbReference type="Proteomes" id="UP001154282"/>
    </source>
</evidence>
<feature type="domain" description="Apple" evidence="19">
    <location>
        <begin position="357"/>
        <end position="439"/>
    </location>
</feature>
<feature type="domain" description="Protein kinase" evidence="16">
    <location>
        <begin position="545"/>
        <end position="833"/>
    </location>
</feature>
<dbReference type="FunFam" id="3.30.200.20:FF:000195">
    <property type="entry name" value="G-type lectin S-receptor-like serine/threonine-protein kinase"/>
    <property type="match status" value="1"/>
</dbReference>
<accession>A0AAV0KEC7</accession>
<dbReference type="EC" id="2.7.11.1" evidence="13"/>
<dbReference type="InterPro" id="IPR008271">
    <property type="entry name" value="Ser/Thr_kinase_AS"/>
</dbReference>
<evidence type="ECO:0000256" key="11">
    <source>
        <dbReference type="ARBA" id="ARBA00047899"/>
    </source>
</evidence>
<comment type="subcellular location">
    <subcellularLocation>
        <location evidence="1">Cell membrane</location>
        <topology evidence="1">Single-pass type I membrane protein</topology>
    </subcellularLocation>
</comment>
<dbReference type="GO" id="GO:0005886">
    <property type="term" value="C:plasma membrane"/>
    <property type="evidence" value="ECO:0007669"/>
    <property type="project" value="UniProtKB-SubCell"/>
</dbReference>
<keyword evidence="8 13" id="KW-0067">ATP-binding</keyword>
<evidence type="ECO:0000256" key="7">
    <source>
        <dbReference type="ARBA" id="ARBA00022777"/>
    </source>
</evidence>
<dbReference type="PROSITE" id="PS50948">
    <property type="entry name" value="PAN"/>
    <property type="match status" value="1"/>
</dbReference>
<comment type="caution">
    <text evidence="14">Lacks conserved residue(s) required for the propagation of feature annotation.</text>
</comment>
<keyword evidence="3 13" id="KW-0723">Serine/threonine-protein kinase</keyword>
<dbReference type="InterPro" id="IPR000742">
    <property type="entry name" value="EGF"/>
</dbReference>
<dbReference type="GO" id="GO:0048544">
    <property type="term" value="P:recognition of pollen"/>
    <property type="evidence" value="ECO:0007669"/>
    <property type="project" value="InterPro"/>
</dbReference>
<dbReference type="GO" id="GO:0004674">
    <property type="term" value="F:protein serine/threonine kinase activity"/>
    <property type="evidence" value="ECO:0007669"/>
    <property type="project" value="UniProtKB-KW"/>
</dbReference>
<dbReference type="Gene3D" id="1.10.510.10">
    <property type="entry name" value="Transferase(Phosphotransferase) domain 1"/>
    <property type="match status" value="1"/>
</dbReference>
<evidence type="ECO:0000256" key="3">
    <source>
        <dbReference type="ARBA" id="ARBA00022527"/>
    </source>
</evidence>
<dbReference type="InterPro" id="IPR024171">
    <property type="entry name" value="SRK-like_kinase"/>
</dbReference>
<comment type="catalytic activity">
    <reaction evidence="12 13">
        <text>L-seryl-[protein] + ATP = O-phospho-L-seryl-[protein] + ADP + H(+)</text>
        <dbReference type="Rhea" id="RHEA:17989"/>
        <dbReference type="Rhea" id="RHEA-COMP:9863"/>
        <dbReference type="Rhea" id="RHEA-COMP:11604"/>
        <dbReference type="ChEBI" id="CHEBI:15378"/>
        <dbReference type="ChEBI" id="CHEBI:29999"/>
        <dbReference type="ChEBI" id="CHEBI:30616"/>
        <dbReference type="ChEBI" id="CHEBI:83421"/>
        <dbReference type="ChEBI" id="CHEBI:456216"/>
        <dbReference type="EC" id="2.7.11.1"/>
    </reaction>
</comment>
<evidence type="ECO:0000256" key="5">
    <source>
        <dbReference type="ARBA" id="ARBA00022729"/>
    </source>
</evidence>
<dbReference type="EMBL" id="CAMGYJ010000005">
    <property type="protein sequence ID" value="CAI0420366.1"/>
    <property type="molecule type" value="Genomic_DNA"/>
</dbReference>
<dbReference type="SUPFAM" id="SSF56112">
    <property type="entry name" value="Protein kinase-like (PK-like)"/>
    <property type="match status" value="1"/>
</dbReference>
<evidence type="ECO:0000256" key="1">
    <source>
        <dbReference type="ARBA" id="ARBA00004251"/>
    </source>
</evidence>
<dbReference type="PANTHER" id="PTHR27002:SF839">
    <property type="entry name" value="NON-SPECIFIC SERINE_THREONINE PROTEIN KINASE"/>
    <property type="match status" value="1"/>
</dbReference>
<gene>
    <name evidence="20" type="ORF">LITE_LOCUS18358</name>
</gene>
<dbReference type="Pfam" id="PF00954">
    <property type="entry name" value="S_locus_glycop"/>
    <property type="match status" value="1"/>
</dbReference>
<dbReference type="InterPro" id="IPR003609">
    <property type="entry name" value="Pan_app"/>
</dbReference>
<keyword evidence="14" id="KW-0245">EGF-like domain</keyword>
<evidence type="ECO:0000256" key="10">
    <source>
        <dbReference type="ARBA" id="ARBA00023180"/>
    </source>
</evidence>
<dbReference type="PROSITE" id="PS00107">
    <property type="entry name" value="PROTEIN_KINASE_ATP"/>
    <property type="match status" value="1"/>
</dbReference>
<dbReference type="Proteomes" id="UP001154282">
    <property type="component" value="Unassembled WGS sequence"/>
</dbReference>
<evidence type="ECO:0000259" key="18">
    <source>
        <dbReference type="PROSITE" id="PS50927"/>
    </source>
</evidence>
<dbReference type="CDD" id="cd14066">
    <property type="entry name" value="STKc_IRAK"/>
    <property type="match status" value="1"/>
</dbReference>
<dbReference type="GO" id="GO:0005524">
    <property type="term" value="F:ATP binding"/>
    <property type="evidence" value="ECO:0007669"/>
    <property type="project" value="UniProtKB-UniRule"/>
</dbReference>
<evidence type="ECO:0000256" key="12">
    <source>
        <dbReference type="ARBA" id="ARBA00048679"/>
    </source>
</evidence>
<dbReference type="FunFam" id="1.10.510.10:FF:000060">
    <property type="entry name" value="G-type lectin S-receptor-like serine/threonine-protein kinase"/>
    <property type="match status" value="1"/>
</dbReference>
<dbReference type="CDD" id="cd00028">
    <property type="entry name" value="B_lectin"/>
    <property type="match status" value="1"/>
</dbReference>
<evidence type="ECO:0000256" key="14">
    <source>
        <dbReference type="PROSITE-ProRule" id="PRU00076"/>
    </source>
</evidence>
<dbReference type="PROSITE" id="PS50026">
    <property type="entry name" value="EGF_3"/>
    <property type="match status" value="1"/>
</dbReference>
<evidence type="ECO:0000313" key="20">
    <source>
        <dbReference type="EMBL" id="CAI0420366.1"/>
    </source>
</evidence>